<dbReference type="AlphaFoldDB" id="A0A412GW98"/>
<organism evidence="5 6">
    <name type="scientific">Phocaeicola coprocola</name>
    <dbReference type="NCBI Taxonomy" id="310298"/>
    <lineage>
        <taxon>Bacteria</taxon>
        <taxon>Pseudomonadati</taxon>
        <taxon>Bacteroidota</taxon>
        <taxon>Bacteroidia</taxon>
        <taxon>Bacteroidales</taxon>
        <taxon>Bacteroidaceae</taxon>
        <taxon>Phocaeicola</taxon>
    </lineage>
</organism>
<accession>A0A412GW98</accession>
<sequence length="411" mass="45040">MNMFFKFPLCMTVVTIMATSMISCSDNNNGSNTSNGLSDEEQALKEAIVPYVDNTVIPTYTAMADEAILMSEACTKAKEAYLSGDKSKATEYVAEACEHWTESRKAWELSEAFLFGAAADYNIDPHIDSWPLDQVALDNLLNNQKMMDAIGEGDFDYITTNLGYGLLGYHALEYILFQLTDDSHREPRNFEKAYNYSGQVVNITNNHLIYMAGVAEDLRNQCIRLEASWAGMNNISTQKQEILTETEQEPTFNYGTSMKTAGQGGSKYTSYTVAAQELIQGCIDIVDEVCTQKIGRPNSGQSADDKNYIESPYALNSVVDFVDNIKSVKNAYEGISYDGKNNATSVSAYVSTVDQATDTEVKALIDESITKIQAIPEPFAKNATGAEADAAIASLSKLSTALNKANKALLK</sequence>
<reference evidence="5 6" key="1">
    <citation type="submission" date="2018-08" db="EMBL/GenBank/DDBJ databases">
        <title>A genome reference for cultivated species of the human gut microbiota.</title>
        <authorList>
            <person name="Zou Y."/>
            <person name="Xue W."/>
            <person name="Luo G."/>
        </authorList>
    </citation>
    <scope>NUCLEOTIDE SEQUENCE [LARGE SCALE GENOMIC DNA]</scope>
    <source>
        <strain evidence="5 6">AF24-2</strain>
    </source>
</reference>
<dbReference type="GO" id="GO:0030313">
    <property type="term" value="C:cell envelope"/>
    <property type="evidence" value="ECO:0007669"/>
    <property type="project" value="UniProtKB-SubCell"/>
</dbReference>
<feature type="domain" description="Imelysin-like" evidence="4">
    <location>
        <begin position="58"/>
        <end position="399"/>
    </location>
</feature>
<keyword evidence="2 3" id="KW-0732">Signal</keyword>
<comment type="subcellular location">
    <subcellularLocation>
        <location evidence="1">Cell envelope</location>
    </subcellularLocation>
</comment>
<name>A0A412GW98_9BACT</name>
<proteinExistence type="predicted"/>
<evidence type="ECO:0000259" key="4">
    <source>
        <dbReference type="Pfam" id="PF09375"/>
    </source>
</evidence>
<dbReference type="Gene3D" id="1.20.1420.20">
    <property type="entry name" value="M75 peptidase, HXXE motif"/>
    <property type="match status" value="1"/>
</dbReference>
<evidence type="ECO:0000256" key="2">
    <source>
        <dbReference type="ARBA" id="ARBA00022729"/>
    </source>
</evidence>
<feature type="signal peptide" evidence="3">
    <location>
        <begin position="1"/>
        <end position="25"/>
    </location>
</feature>
<feature type="chain" id="PRO_5019310315" evidence="3">
    <location>
        <begin position="26"/>
        <end position="411"/>
    </location>
</feature>
<dbReference type="CDD" id="cd14658">
    <property type="entry name" value="Imelysin-like_IrpA"/>
    <property type="match status" value="1"/>
</dbReference>
<evidence type="ECO:0000256" key="3">
    <source>
        <dbReference type="SAM" id="SignalP"/>
    </source>
</evidence>
<keyword evidence="6" id="KW-1185">Reference proteome</keyword>
<dbReference type="Proteomes" id="UP000285864">
    <property type="component" value="Unassembled WGS sequence"/>
</dbReference>
<evidence type="ECO:0000256" key="1">
    <source>
        <dbReference type="ARBA" id="ARBA00004196"/>
    </source>
</evidence>
<dbReference type="PROSITE" id="PS51257">
    <property type="entry name" value="PROKAR_LIPOPROTEIN"/>
    <property type="match status" value="1"/>
</dbReference>
<evidence type="ECO:0000313" key="6">
    <source>
        <dbReference type="Proteomes" id="UP000285864"/>
    </source>
</evidence>
<evidence type="ECO:0000313" key="5">
    <source>
        <dbReference type="EMBL" id="RGR99214.1"/>
    </source>
</evidence>
<dbReference type="InterPro" id="IPR034982">
    <property type="entry name" value="Imelysin-like_IrpA"/>
</dbReference>
<comment type="caution">
    <text evidence="5">The sequence shown here is derived from an EMBL/GenBank/DDBJ whole genome shotgun (WGS) entry which is preliminary data.</text>
</comment>
<dbReference type="Pfam" id="PF09375">
    <property type="entry name" value="Peptidase_M75"/>
    <property type="match status" value="1"/>
</dbReference>
<gene>
    <name evidence="5" type="ORF">DWY20_02660</name>
</gene>
<dbReference type="InterPro" id="IPR018976">
    <property type="entry name" value="Imelysin-like"/>
</dbReference>
<protein>
    <submittedName>
        <fullName evidence="5">DUF1771 domain-containing protein</fullName>
    </submittedName>
</protein>
<dbReference type="InterPro" id="IPR038352">
    <property type="entry name" value="Imelysin_sf"/>
</dbReference>
<dbReference type="EMBL" id="QRUU01000007">
    <property type="protein sequence ID" value="RGR99214.1"/>
    <property type="molecule type" value="Genomic_DNA"/>
</dbReference>